<feature type="transmembrane region" description="Helical" evidence="1">
    <location>
        <begin position="7"/>
        <end position="27"/>
    </location>
</feature>
<feature type="transmembrane region" description="Helical" evidence="1">
    <location>
        <begin position="71"/>
        <end position="90"/>
    </location>
</feature>
<evidence type="ECO:0000313" key="2">
    <source>
        <dbReference type="EMBL" id="ANU11479.1"/>
    </source>
</evidence>
<evidence type="ECO:0000313" key="3">
    <source>
        <dbReference type="Proteomes" id="UP000092661"/>
    </source>
</evidence>
<accession>A0ABN4RM20</accession>
<proteinExistence type="predicted"/>
<keyword evidence="3" id="KW-1185">Reference proteome</keyword>
<feature type="transmembrane region" description="Helical" evidence="1">
    <location>
        <begin position="102"/>
        <end position="122"/>
    </location>
</feature>
<keyword evidence="1" id="KW-0472">Membrane</keyword>
<dbReference type="EMBL" id="CP016534">
    <property type="protein sequence ID" value="ANU11479.1"/>
    <property type="molecule type" value="Genomic_DNA"/>
</dbReference>
<organism evidence="2 3">
    <name type="scientific">Planococcus antarcticus DSM 14505</name>
    <dbReference type="NCBI Taxonomy" id="1185653"/>
    <lineage>
        <taxon>Bacteria</taxon>
        <taxon>Bacillati</taxon>
        <taxon>Bacillota</taxon>
        <taxon>Bacilli</taxon>
        <taxon>Bacillales</taxon>
        <taxon>Caryophanaceae</taxon>
        <taxon>Planococcus</taxon>
    </lineage>
</organism>
<gene>
    <name evidence="2" type="ORF">BBH88_14835</name>
</gene>
<dbReference type="Proteomes" id="UP000092661">
    <property type="component" value="Chromosome"/>
</dbReference>
<name>A0ABN4RM20_9BACL</name>
<keyword evidence="1" id="KW-0812">Transmembrane</keyword>
<feature type="transmembrane region" description="Helical" evidence="1">
    <location>
        <begin position="39"/>
        <end position="59"/>
    </location>
</feature>
<reference evidence="2" key="1">
    <citation type="submission" date="2016-10" db="EMBL/GenBank/DDBJ databases">
        <authorList>
            <person name="See-Too W.S."/>
        </authorList>
    </citation>
    <scope>NUCLEOTIDE SEQUENCE</scope>
    <source>
        <strain evidence="2">DSM 14505</strain>
    </source>
</reference>
<keyword evidence="1" id="KW-1133">Transmembrane helix</keyword>
<sequence length="125" mass="14196">MIGNRAVFIIFGSFFSLISGFLILAAIMVKSAPNSETYALLSLAVMSFSLSYLYPQFIQKDERTRMIREKAMFFSSFSFLFYAFVVTSALRFNLIHLSAIEAINILISLMISTIFISMVVLARKY</sequence>
<evidence type="ECO:0000256" key="1">
    <source>
        <dbReference type="SAM" id="Phobius"/>
    </source>
</evidence>
<protein>
    <submittedName>
        <fullName evidence="2">Permease</fullName>
    </submittedName>
</protein>